<evidence type="ECO:0008006" key="6">
    <source>
        <dbReference type="Google" id="ProtNLM"/>
    </source>
</evidence>
<dbReference type="OrthoDB" id="9808544at2"/>
<dbReference type="SUPFAM" id="SSF47090">
    <property type="entry name" value="PGBD-like"/>
    <property type="match status" value="1"/>
</dbReference>
<proteinExistence type="predicted"/>
<dbReference type="InterPro" id="IPR031304">
    <property type="entry name" value="SLT_2"/>
</dbReference>
<dbReference type="InterPro" id="IPR043426">
    <property type="entry name" value="MltB-like"/>
</dbReference>
<feature type="domain" description="Peptidoglycan binding-like" evidence="2">
    <location>
        <begin position="351"/>
        <end position="401"/>
    </location>
</feature>
<dbReference type="Gene3D" id="1.10.530.10">
    <property type="match status" value="1"/>
</dbReference>
<dbReference type="PANTHER" id="PTHR30163">
    <property type="entry name" value="MEMBRANE-BOUND LYTIC MUREIN TRANSGLYCOSYLASE B"/>
    <property type="match status" value="1"/>
</dbReference>
<dbReference type="GO" id="GO:0008933">
    <property type="term" value="F:peptidoglycan lytic transglycosylase activity"/>
    <property type="evidence" value="ECO:0007669"/>
    <property type="project" value="TreeGrafter"/>
</dbReference>
<evidence type="ECO:0000313" key="4">
    <source>
        <dbReference type="EMBL" id="SSC67044.1"/>
    </source>
</evidence>
<dbReference type="PANTHER" id="PTHR30163:SF8">
    <property type="entry name" value="LYTIC MUREIN TRANSGLYCOSYLASE"/>
    <property type="match status" value="1"/>
</dbReference>
<dbReference type="Proteomes" id="UP000254764">
    <property type="component" value="Unassembled WGS sequence"/>
</dbReference>
<dbReference type="Gene3D" id="1.10.101.10">
    <property type="entry name" value="PGBD-like superfamily/PGBD"/>
    <property type="match status" value="1"/>
</dbReference>
<dbReference type="Pfam" id="PF13406">
    <property type="entry name" value="SLT_2"/>
    <property type="match status" value="1"/>
</dbReference>
<dbReference type="InterPro" id="IPR036366">
    <property type="entry name" value="PGBDSf"/>
</dbReference>
<dbReference type="AlphaFoldDB" id="A0A376AH47"/>
<dbReference type="EMBL" id="UEYP01000003">
    <property type="protein sequence ID" value="SSC67044.1"/>
    <property type="molecule type" value="Genomic_DNA"/>
</dbReference>
<keyword evidence="5" id="KW-1185">Reference proteome</keyword>
<dbReference type="InterPro" id="IPR036365">
    <property type="entry name" value="PGBD-like_sf"/>
</dbReference>
<dbReference type="InterPro" id="IPR002477">
    <property type="entry name" value="Peptidoglycan-bd-like"/>
</dbReference>
<dbReference type="InterPro" id="IPR011970">
    <property type="entry name" value="MltB_2"/>
</dbReference>
<dbReference type="GO" id="GO:0009253">
    <property type="term" value="P:peptidoglycan catabolic process"/>
    <property type="evidence" value="ECO:0007669"/>
    <property type="project" value="TreeGrafter"/>
</dbReference>
<feature type="chain" id="PRO_5017077717" description="Transglycosylase SLT domain-containing protein" evidence="1">
    <location>
        <begin position="28"/>
        <end position="403"/>
    </location>
</feature>
<dbReference type="NCBIfam" id="TIGR02283">
    <property type="entry name" value="MltB_2"/>
    <property type="match status" value="1"/>
</dbReference>
<dbReference type="CDD" id="cd13399">
    <property type="entry name" value="Slt35-like"/>
    <property type="match status" value="1"/>
</dbReference>
<dbReference type="SUPFAM" id="SSF53955">
    <property type="entry name" value="Lysozyme-like"/>
    <property type="match status" value="1"/>
</dbReference>
<dbReference type="Gene3D" id="1.10.8.350">
    <property type="entry name" value="Bacterial muramidase"/>
    <property type="match status" value="1"/>
</dbReference>
<evidence type="ECO:0000259" key="3">
    <source>
        <dbReference type="Pfam" id="PF13406"/>
    </source>
</evidence>
<evidence type="ECO:0000313" key="5">
    <source>
        <dbReference type="Proteomes" id="UP000254764"/>
    </source>
</evidence>
<sequence length="403" mass="43584">MTSKNRKLLGAIAISIAAGLMPGTASADAGFKKWINGFYSTAAKSGISQKTYNLAFAGVSEPDPFVLEKARYQPEFKSQIWDYLDSRVNPYTVKIGREMAAKYGSTLAALERHFGVDRNVLLAIWSMESNYGAALESPDRLHHVPRALATLGYADSKRSKYAKSQLIAALKMLQNGDVSSKNLMGSWAGAMGHTQFIPSSYLLYAIDADGNGRKDIWHSVPDALATSANLLAKNGWQTGQTWGYETVVPKGGHAHAGKTKTLAQWATLGFVRPSGKGFKNGAQRAELKMPGGANGPGFLMTKNFFVIKRYNAADSYALAVGLLADEIAGYGGMQQAWPRPDGSLDIKEKFELQSRMQALGYYDGEIDGNFGSGSKAAITAIQTRLGMTTDGQPSKDLLDKLRN</sequence>
<evidence type="ECO:0000256" key="1">
    <source>
        <dbReference type="SAM" id="SignalP"/>
    </source>
</evidence>
<name>A0A376AH47_9HYPH</name>
<dbReference type="STRING" id="1336235.GCA_000518785_02279"/>
<feature type="signal peptide" evidence="1">
    <location>
        <begin position="1"/>
        <end position="27"/>
    </location>
</feature>
<reference evidence="5" key="1">
    <citation type="submission" date="2018-07" db="EMBL/GenBank/DDBJ databases">
        <authorList>
            <person name="Peiro R."/>
            <person name="Begona"/>
            <person name="Cbmso G."/>
            <person name="Lopez M."/>
            <person name="Gonzalez S."/>
        </authorList>
    </citation>
    <scope>NUCLEOTIDE SEQUENCE [LARGE SCALE GENOMIC DNA]</scope>
</reference>
<gene>
    <name evidence="4" type="ORF">RHIZ70_2752</name>
</gene>
<dbReference type="InterPro" id="IPR023346">
    <property type="entry name" value="Lysozyme-like_dom_sf"/>
</dbReference>
<keyword evidence="1" id="KW-0732">Signal</keyword>
<protein>
    <recommendedName>
        <fullName evidence="6">Transglycosylase SLT domain-containing protein</fullName>
    </recommendedName>
</protein>
<evidence type="ECO:0000259" key="2">
    <source>
        <dbReference type="Pfam" id="PF01471"/>
    </source>
</evidence>
<organism evidence="4 5">
    <name type="scientific">Ciceribacter selenitireducens ATCC BAA-1503</name>
    <dbReference type="NCBI Taxonomy" id="1336235"/>
    <lineage>
        <taxon>Bacteria</taxon>
        <taxon>Pseudomonadati</taxon>
        <taxon>Pseudomonadota</taxon>
        <taxon>Alphaproteobacteria</taxon>
        <taxon>Hyphomicrobiales</taxon>
        <taxon>Rhizobiaceae</taxon>
        <taxon>Ciceribacter</taxon>
    </lineage>
</organism>
<feature type="domain" description="Transglycosylase SLT" evidence="3">
    <location>
        <begin position="31"/>
        <end position="325"/>
    </location>
</feature>
<dbReference type="Pfam" id="PF01471">
    <property type="entry name" value="PG_binding_1"/>
    <property type="match status" value="1"/>
</dbReference>
<accession>A0A376AH47</accession>